<keyword evidence="2" id="KW-1185">Reference proteome</keyword>
<dbReference type="Proteomes" id="UP001163714">
    <property type="component" value="Unassembled WGS sequence"/>
</dbReference>
<organism evidence="1 2">
    <name type="scientific">Shewanella subflava</name>
    <dbReference type="NCBI Taxonomy" id="2986476"/>
    <lineage>
        <taxon>Bacteria</taxon>
        <taxon>Pseudomonadati</taxon>
        <taxon>Pseudomonadota</taxon>
        <taxon>Gammaproteobacteria</taxon>
        <taxon>Alteromonadales</taxon>
        <taxon>Shewanellaceae</taxon>
        <taxon>Shewanella</taxon>
    </lineage>
</organism>
<protein>
    <submittedName>
        <fullName evidence="1">Uncharacterized protein</fullName>
    </submittedName>
</protein>
<comment type="caution">
    <text evidence="1">The sequence shown here is derived from an EMBL/GenBank/DDBJ whole genome shotgun (WGS) entry which is preliminary data.</text>
</comment>
<gene>
    <name evidence="1" type="ORF">OHT75_14795</name>
</gene>
<dbReference type="EMBL" id="JAPDMX010000030">
    <property type="protein sequence ID" value="MCW3173746.1"/>
    <property type="molecule type" value="Genomic_DNA"/>
</dbReference>
<sequence>MTKTKLSPQLMRALPDLLTAAAALYVGYWLKKGYQVGDKVAETATAPAGQLWSDFSAWAGGWQPVELTDLIIQPWYLDNNYRLTDEAYKTLSKAYPKEVEHFFSNRVLKSHYWHLIGQPIRGF</sequence>
<evidence type="ECO:0000313" key="1">
    <source>
        <dbReference type="EMBL" id="MCW3173746.1"/>
    </source>
</evidence>
<evidence type="ECO:0000313" key="2">
    <source>
        <dbReference type="Proteomes" id="UP001163714"/>
    </source>
</evidence>
<reference evidence="1" key="1">
    <citation type="submission" date="2022-10" db="EMBL/GenBank/DDBJ databases">
        <title>Shewanella flava sp. nov, isolated from the estuary of the Fenhe River into the Yellow River.</title>
        <authorList>
            <person name="Li Y."/>
        </authorList>
    </citation>
    <scope>NUCLEOTIDE SEQUENCE</scope>
    <source>
        <strain evidence="1">FYR11-62</strain>
    </source>
</reference>
<proteinExistence type="predicted"/>
<accession>A0ABT3ICF4</accession>
<name>A0ABT3ICF4_9GAMM</name>
<dbReference type="RefSeq" id="WP_264727987.1">
    <property type="nucleotide sequence ID" value="NZ_JAPDMX010000030.1"/>
</dbReference>